<organism evidence="1">
    <name type="scientific">viral metagenome</name>
    <dbReference type="NCBI Taxonomy" id="1070528"/>
    <lineage>
        <taxon>unclassified sequences</taxon>
        <taxon>metagenomes</taxon>
        <taxon>organismal metagenomes</taxon>
    </lineage>
</organism>
<reference evidence="1" key="1">
    <citation type="submission" date="2020-03" db="EMBL/GenBank/DDBJ databases">
        <title>The deep terrestrial virosphere.</title>
        <authorList>
            <person name="Holmfeldt K."/>
            <person name="Nilsson E."/>
            <person name="Simone D."/>
            <person name="Lopez-Fernandez M."/>
            <person name="Wu X."/>
            <person name="de Brujin I."/>
            <person name="Lundin D."/>
            <person name="Andersson A."/>
            <person name="Bertilsson S."/>
            <person name="Dopson M."/>
        </authorList>
    </citation>
    <scope>NUCLEOTIDE SEQUENCE</scope>
    <source>
        <strain evidence="2">MM415A01503</strain>
        <strain evidence="1">MM415B00353</strain>
    </source>
</reference>
<dbReference type="Gene3D" id="3.90.1720.10">
    <property type="entry name" value="endopeptidase domain like (from Nostoc punctiforme)"/>
    <property type="match status" value="1"/>
</dbReference>
<dbReference type="InterPro" id="IPR038765">
    <property type="entry name" value="Papain-like_cys_pep_sf"/>
</dbReference>
<evidence type="ECO:0000313" key="2">
    <source>
        <dbReference type="EMBL" id="QJA76501.1"/>
    </source>
</evidence>
<dbReference type="EMBL" id="MT142228">
    <property type="protein sequence ID" value="QJA76501.1"/>
    <property type="molecule type" value="Genomic_DNA"/>
</dbReference>
<gene>
    <name evidence="2" type="ORF">MM415A01503_0021</name>
    <name evidence="1" type="ORF">MM415B00353_0041</name>
</gene>
<name>A0A6M3J9D6_9ZZZZ</name>
<proteinExistence type="predicted"/>
<evidence type="ECO:0000313" key="1">
    <source>
        <dbReference type="EMBL" id="QJA66394.1"/>
    </source>
</evidence>
<sequence length="171" mass="19776">MNRYSELRSKMATGDCILWSGSGIISGLIKWKTKSKISHASLVVRLKKYEGLKDRVFLVEALPSGLELRLLSERAHSYKGSVYLAHQALMTKGQRRICRARALTKVAEDVKYDYGSLFRNVVGKVNVDARRFFCSEFVWWIWNEAHYHENIKNEAPVPGDLWNYGDMYQIK</sequence>
<accession>A0A6M3J9D6</accession>
<dbReference type="SUPFAM" id="SSF54001">
    <property type="entry name" value="Cysteine proteinases"/>
    <property type="match status" value="1"/>
</dbReference>
<protein>
    <submittedName>
        <fullName evidence="1">Putative peptidase</fullName>
    </submittedName>
</protein>
<dbReference type="AlphaFoldDB" id="A0A6M3J9D6"/>
<dbReference type="EMBL" id="MT141554">
    <property type="protein sequence ID" value="QJA66394.1"/>
    <property type="molecule type" value="Genomic_DNA"/>
</dbReference>